<keyword evidence="5" id="KW-0539">Nucleus</keyword>
<feature type="compositionally biased region" description="Polar residues" evidence="7">
    <location>
        <begin position="351"/>
        <end position="360"/>
    </location>
</feature>
<dbReference type="Pfam" id="PF07303">
    <property type="entry name" value="Occludin_ELL"/>
    <property type="match status" value="1"/>
</dbReference>
<gene>
    <name evidence="9" type="ORF">EWB00_007373</name>
</gene>
<dbReference type="PROSITE" id="PS51980">
    <property type="entry name" value="OCEL"/>
    <property type="match status" value="1"/>
</dbReference>
<keyword evidence="3" id="KW-0805">Transcription regulation</keyword>
<dbReference type="PANTHER" id="PTHR23288">
    <property type="entry name" value="OCCLUDIN AND RNA POLYMERASE II ELONGATION FACTOR ELL"/>
    <property type="match status" value="1"/>
</dbReference>
<evidence type="ECO:0000313" key="10">
    <source>
        <dbReference type="Proteomes" id="UP000311919"/>
    </source>
</evidence>
<accession>A0A4Z2CUX6</accession>
<feature type="compositionally biased region" description="Basic and acidic residues" evidence="7">
    <location>
        <begin position="9"/>
        <end position="38"/>
    </location>
</feature>
<feature type="domain" description="OCEL" evidence="8">
    <location>
        <begin position="537"/>
        <end position="649"/>
    </location>
</feature>
<dbReference type="GO" id="GO:0000987">
    <property type="term" value="F:cis-regulatory region sequence-specific DNA binding"/>
    <property type="evidence" value="ECO:0007669"/>
    <property type="project" value="TreeGrafter"/>
</dbReference>
<dbReference type="GO" id="GO:0042795">
    <property type="term" value="P:snRNA transcription by RNA polymerase II"/>
    <property type="evidence" value="ECO:0007669"/>
    <property type="project" value="TreeGrafter"/>
</dbReference>
<evidence type="ECO:0000256" key="7">
    <source>
        <dbReference type="SAM" id="MobiDB-lite"/>
    </source>
</evidence>
<dbReference type="InterPro" id="IPR036390">
    <property type="entry name" value="WH_DNA-bd_sf"/>
</dbReference>
<dbReference type="Gene3D" id="1.10.10.2670">
    <property type="entry name" value="E3 ubiquitin-protein ligase"/>
    <property type="match status" value="1"/>
</dbReference>
<evidence type="ECO:0000256" key="2">
    <source>
        <dbReference type="ARBA" id="ARBA00009171"/>
    </source>
</evidence>
<dbReference type="GO" id="GO:0008023">
    <property type="term" value="C:transcription elongation factor complex"/>
    <property type="evidence" value="ECO:0007669"/>
    <property type="project" value="InterPro"/>
</dbReference>
<keyword evidence="9" id="KW-0648">Protein biosynthesis</keyword>
<dbReference type="STRING" id="6182.A0A4Z2CUX6"/>
<feature type="compositionally biased region" description="Low complexity" evidence="7">
    <location>
        <begin position="685"/>
        <end position="702"/>
    </location>
</feature>
<dbReference type="Pfam" id="PF10390">
    <property type="entry name" value="ELL"/>
    <property type="match status" value="1"/>
</dbReference>
<feature type="compositionally biased region" description="Polar residues" evidence="7">
    <location>
        <begin position="205"/>
        <end position="218"/>
    </location>
</feature>
<dbReference type="Proteomes" id="UP000311919">
    <property type="component" value="Unassembled WGS sequence"/>
</dbReference>
<keyword evidence="4" id="KW-0804">Transcription</keyword>
<feature type="compositionally biased region" description="Polar residues" evidence="7">
    <location>
        <begin position="319"/>
        <end position="340"/>
    </location>
</feature>
<feature type="region of interest" description="Disordered" evidence="7">
    <location>
        <begin position="416"/>
        <end position="446"/>
    </location>
</feature>
<name>A0A4Z2CUX6_SCHJA</name>
<keyword evidence="9" id="KW-0251">Elongation factor</keyword>
<reference evidence="9 10" key="1">
    <citation type="submission" date="2019-03" db="EMBL/GenBank/DDBJ databases">
        <title>An improved genome assembly of the fluke Schistosoma japonicum.</title>
        <authorList>
            <person name="Hu W."/>
            <person name="Luo F."/>
            <person name="Yin M."/>
            <person name="Mo X."/>
            <person name="Sun C."/>
            <person name="Wu Q."/>
            <person name="Zhu B."/>
            <person name="Xiang M."/>
            <person name="Wang J."/>
            <person name="Wang Y."/>
            <person name="Zhang T."/>
            <person name="Xu B."/>
            <person name="Zheng H."/>
            <person name="Feng Z."/>
        </authorList>
    </citation>
    <scope>NUCLEOTIDE SEQUENCE [LARGE SCALE GENOMIC DNA]</scope>
    <source>
        <strain evidence="9">HuSjv2</strain>
        <tissue evidence="9">Worms</tissue>
    </source>
</reference>
<comment type="subcellular location">
    <subcellularLocation>
        <location evidence="1">Nucleus</location>
    </subcellularLocation>
</comment>
<keyword evidence="10" id="KW-1185">Reference proteome</keyword>
<dbReference type="SUPFAM" id="SSF144292">
    <property type="entry name" value="occludin/ELL-like"/>
    <property type="match status" value="1"/>
</dbReference>
<dbReference type="OrthoDB" id="6284217at2759"/>
<proteinExistence type="inferred from homology"/>
<evidence type="ECO:0000256" key="4">
    <source>
        <dbReference type="ARBA" id="ARBA00023163"/>
    </source>
</evidence>
<comment type="caution">
    <text evidence="9">The sequence shown here is derived from an EMBL/GenBank/DDBJ whole genome shotgun (WGS) entry which is preliminary data.</text>
</comment>
<dbReference type="GO" id="GO:0032968">
    <property type="term" value="P:positive regulation of transcription elongation by RNA polymerase II"/>
    <property type="evidence" value="ECO:0007669"/>
    <property type="project" value="TreeGrafter"/>
</dbReference>
<dbReference type="InterPro" id="IPR042065">
    <property type="entry name" value="E3_ELL-like"/>
</dbReference>
<dbReference type="InterPro" id="IPR010844">
    <property type="entry name" value="Occludin_ELL"/>
</dbReference>
<dbReference type="GO" id="GO:0006368">
    <property type="term" value="P:transcription elongation by RNA polymerase II"/>
    <property type="evidence" value="ECO:0007669"/>
    <property type="project" value="InterPro"/>
</dbReference>
<feature type="compositionally biased region" description="Polar residues" evidence="7">
    <location>
        <begin position="39"/>
        <end position="58"/>
    </location>
</feature>
<feature type="region of interest" description="Disordered" evidence="7">
    <location>
        <begin position="188"/>
        <end position="232"/>
    </location>
</feature>
<dbReference type="SUPFAM" id="SSF46785">
    <property type="entry name" value="Winged helix' DNA-binding domain"/>
    <property type="match status" value="1"/>
</dbReference>
<organism evidence="9 10">
    <name type="scientific">Schistosoma japonicum</name>
    <name type="common">Blood fluke</name>
    <dbReference type="NCBI Taxonomy" id="6182"/>
    <lineage>
        <taxon>Eukaryota</taxon>
        <taxon>Metazoa</taxon>
        <taxon>Spiralia</taxon>
        <taxon>Lophotrochozoa</taxon>
        <taxon>Platyhelminthes</taxon>
        <taxon>Trematoda</taxon>
        <taxon>Digenea</taxon>
        <taxon>Strigeidida</taxon>
        <taxon>Schistosomatoidea</taxon>
        <taxon>Schistosomatidae</taxon>
        <taxon>Schistosoma</taxon>
    </lineage>
</organism>
<evidence type="ECO:0000256" key="3">
    <source>
        <dbReference type="ARBA" id="ARBA00023015"/>
    </source>
</evidence>
<evidence type="ECO:0000256" key="1">
    <source>
        <dbReference type="ARBA" id="ARBA00004123"/>
    </source>
</evidence>
<comment type="similarity">
    <text evidence="2 6">Belongs to the ELL/occludin family.</text>
</comment>
<evidence type="ECO:0000259" key="8">
    <source>
        <dbReference type="PROSITE" id="PS51980"/>
    </source>
</evidence>
<evidence type="ECO:0000313" key="9">
    <source>
        <dbReference type="EMBL" id="TNN08015.1"/>
    </source>
</evidence>
<protein>
    <submittedName>
        <fullName evidence="9">RNA polymerase II elongation factor ELL</fullName>
    </submittedName>
</protein>
<dbReference type="PANTHER" id="PTHR23288:SF17">
    <property type="entry name" value="RNA POLYMERASE II ELONGATION FACTOR ELL"/>
    <property type="match status" value="1"/>
</dbReference>
<evidence type="ECO:0000256" key="5">
    <source>
        <dbReference type="ARBA" id="ARBA00023242"/>
    </source>
</evidence>
<sequence length="727" mass="80224">MVSRITVNAKEDSFSVAKERMSQLEDENKKSQTKEIKSSKSVASKTLPSQPSQKQASRCVNLKGKGNEIPPQNMDLPVAANRTQSLNPVGCGPSPPLPNPEVLARSLRERIIHILALRPYQRPELLLRLSRDGLSNSQKDQISDILSAVGRVGRQSAYYLIPSVVSELDANWPGYTGAERKRIISLKTCQQSQTSPKTPTDRSRTASPDNSSTPSYDQFTRRPTRANAPSAPHALSKKIAALDMLCAGVSDVEVAARLGVFRGLLDQWRANESELREKFRRLNANSDSVLSTQISNFNQNSQVYDKSPVVRHQHPTTCATNDAVSSSQRSLLANSDSTISPHKRAKLDVPNASSGSIDQQMNLSYSTSDKISSRSILHSFPNQNSEDINQTNTISPPLHDNLHTLDTYNRSNQTCTYNTVGGSEGESAEHTPFSNSSTGSSGYGGSNNGLTASSGIANNSNNIDNRREGLIESASRGHLTLSVHSECLSSRLQADDQLSDSNAINTLGYDSIHDQTLSQNVVGSNGLHMSDLNSKLAEIDRLYPEISTSEQASLYLTEFECTYPTYLRMYHTFSDIWKTVSNLRSQLLEATKTEGLDSATTTHLANQLDKFMRRSRSQKYRDDEIQLTLMVHKLRLLKQRLADSQHVVTNNGTGNKVDHHSRNNVISNSKSTLVKSSANKISSLSNTQPSNDNNNNNNSNNRLISNFNRQLLSDLNDYSNRLQCNQV</sequence>
<feature type="region of interest" description="Disordered" evidence="7">
    <location>
        <begin position="1"/>
        <end position="59"/>
    </location>
</feature>
<evidence type="ECO:0000256" key="6">
    <source>
        <dbReference type="PROSITE-ProRule" id="PRU01324"/>
    </source>
</evidence>
<feature type="region of interest" description="Disordered" evidence="7">
    <location>
        <begin position="648"/>
        <end position="702"/>
    </location>
</feature>
<feature type="region of interest" description="Disordered" evidence="7">
    <location>
        <begin position="319"/>
        <end position="360"/>
    </location>
</feature>
<feature type="compositionally biased region" description="Polar residues" evidence="7">
    <location>
        <begin position="188"/>
        <end position="198"/>
    </location>
</feature>
<dbReference type="GO" id="GO:0003746">
    <property type="term" value="F:translation elongation factor activity"/>
    <property type="evidence" value="ECO:0007669"/>
    <property type="project" value="UniProtKB-KW"/>
</dbReference>
<dbReference type="AlphaFoldDB" id="A0A4Z2CUX6"/>
<dbReference type="EMBL" id="SKCS01000417">
    <property type="protein sequence ID" value="TNN08015.1"/>
    <property type="molecule type" value="Genomic_DNA"/>
</dbReference>
<dbReference type="InterPro" id="IPR019464">
    <property type="entry name" value="ELL_N"/>
</dbReference>
<dbReference type="InterPro" id="IPR031176">
    <property type="entry name" value="ELL/occludin"/>
</dbReference>
<feature type="compositionally biased region" description="Polar residues" evidence="7">
    <location>
        <begin position="663"/>
        <end position="684"/>
    </location>
</feature>